<sequence>MKTEQKQKTEMLSLDKLNNVKGVEALSVKELKVIEGGGFIDWCKRHLRPKVFTIRDQITGEKITDAYGVSVTL</sequence>
<protein>
    <recommendedName>
        <fullName evidence="5">Bacteriocin</fullName>
    </recommendedName>
</protein>
<evidence type="ECO:0000313" key="1">
    <source>
        <dbReference type="EMBL" id="AMD84271.1"/>
    </source>
</evidence>
<reference evidence="1 3" key="1">
    <citation type="submission" date="2016-02" db="EMBL/GenBank/DDBJ databases">
        <authorList>
            <person name="Holder M.E."/>
            <person name="Ajami N.J."/>
            <person name="Petrosino J.F."/>
        </authorList>
    </citation>
    <scope>NUCLEOTIDE SEQUENCE [LARGE SCALE GENOMIC DNA]</scope>
    <source>
        <strain evidence="1 3">CCUG 32990</strain>
    </source>
</reference>
<organism evidence="2 4">
    <name type="scientific">Capnocytophaga haemolytica</name>
    <dbReference type="NCBI Taxonomy" id="45243"/>
    <lineage>
        <taxon>Bacteria</taxon>
        <taxon>Pseudomonadati</taxon>
        <taxon>Bacteroidota</taxon>
        <taxon>Flavobacteriia</taxon>
        <taxon>Flavobacteriales</taxon>
        <taxon>Flavobacteriaceae</taxon>
        <taxon>Capnocytophaga</taxon>
    </lineage>
</organism>
<evidence type="ECO:0000313" key="3">
    <source>
        <dbReference type="Proteomes" id="UP000065822"/>
    </source>
</evidence>
<dbReference type="KEGG" id="chg:AXF12_01195"/>
<dbReference type="EMBL" id="LT906449">
    <property type="protein sequence ID" value="SNV12172.1"/>
    <property type="molecule type" value="Genomic_DNA"/>
</dbReference>
<dbReference type="AlphaFoldDB" id="A0AAX2H0G9"/>
<keyword evidence="3" id="KW-1185">Reference proteome</keyword>
<evidence type="ECO:0000313" key="4">
    <source>
        <dbReference type="Proteomes" id="UP000215539"/>
    </source>
</evidence>
<proteinExistence type="predicted"/>
<evidence type="ECO:0008006" key="5">
    <source>
        <dbReference type="Google" id="ProtNLM"/>
    </source>
</evidence>
<dbReference type="Proteomes" id="UP000215539">
    <property type="component" value="Chromosome 1"/>
</dbReference>
<dbReference type="RefSeq" id="WP_066427841.1">
    <property type="nucleotide sequence ID" value="NZ_CP014227.1"/>
</dbReference>
<dbReference type="EMBL" id="CP014227">
    <property type="protein sequence ID" value="AMD84271.1"/>
    <property type="molecule type" value="Genomic_DNA"/>
</dbReference>
<evidence type="ECO:0000313" key="2">
    <source>
        <dbReference type="EMBL" id="SNV12172.1"/>
    </source>
</evidence>
<name>A0AAX2H0G9_9FLAO</name>
<gene>
    <name evidence="1" type="ORF">AXF12_01195</name>
    <name evidence="2" type="ORF">SAMEA44541418_01521</name>
</gene>
<reference evidence="2 4" key="2">
    <citation type="submission" date="2017-06" db="EMBL/GenBank/DDBJ databases">
        <authorList>
            <consortium name="Pathogen Informatics"/>
        </authorList>
    </citation>
    <scope>NUCLEOTIDE SEQUENCE [LARGE SCALE GENOMIC DNA]</scope>
    <source>
        <strain evidence="2 4">NCTC12947</strain>
    </source>
</reference>
<accession>A0AAX2H0G9</accession>
<dbReference type="Proteomes" id="UP000065822">
    <property type="component" value="Chromosome"/>
</dbReference>